<evidence type="ECO:0000313" key="5">
    <source>
        <dbReference type="Proteomes" id="UP000435357"/>
    </source>
</evidence>
<dbReference type="OrthoDB" id="1428753at2"/>
<accession>A0A6N6M301</accession>
<dbReference type="EMBL" id="WACR01000008">
    <property type="protein sequence ID" value="KAB1063466.1"/>
    <property type="molecule type" value="Genomic_DNA"/>
</dbReference>
<dbReference type="Pfam" id="PF18962">
    <property type="entry name" value="Por_Secre_tail"/>
    <property type="match status" value="1"/>
</dbReference>
<feature type="chain" id="PRO_5027086990" evidence="2">
    <location>
        <begin position="19"/>
        <end position="488"/>
    </location>
</feature>
<keyword evidence="5" id="KW-1185">Reference proteome</keyword>
<feature type="signal peptide" evidence="2">
    <location>
        <begin position="1"/>
        <end position="18"/>
    </location>
</feature>
<evidence type="ECO:0000256" key="2">
    <source>
        <dbReference type="SAM" id="SignalP"/>
    </source>
</evidence>
<proteinExistence type="predicted"/>
<dbReference type="InterPro" id="IPR026444">
    <property type="entry name" value="Secre_tail"/>
</dbReference>
<name>A0A6N6M301_9FLAO</name>
<comment type="caution">
    <text evidence="4">The sequence shown here is derived from an EMBL/GenBank/DDBJ whole genome shotgun (WGS) entry which is preliminary data.</text>
</comment>
<gene>
    <name evidence="4" type="ORF">F3059_10390</name>
</gene>
<sequence>MKHFLLIAIVLLSTSVFSQSVLYNDSDLEGRIEKNYEDGSILMSYIENREFYLDSISPYGDDFPVMNFIIQDSGDLDGYYYDDSLGLFVVNVVPDTLAFGGCELCTKTHVVRYDFSGAVNWEITQKLGVNGRSNFELFIARDSIVVFGHSWQEGDCSPDAFYHSFSFNGIKGTGKQVGSCTTKRLAEFDDGVYFQPMRRCWCGDSHFGATKISRLESNNTLTTLAKFEKDNHPFFSDDARATHVDIIDENFFFGSISEYYSNARMFSIIEVEDTNQIWHNLNPLYGISKYSGPLSQGKKVFDVVKYDDGFLVLFGRQYTSNLQDTIGTRYDSTELQIDYVNDEVTFNLPMWKKSFEGKIEVTDFRINERTGEISAYVNHNTRTGTSVNGNYNEFLMHIEFDDQPSTFIEDKKVKSALEVIPNPAKNFIQLKGIEQGDYKICNVNGAVIKRGKLRGGLKRISVQQLKSGFYVVDVTSGSDHYRAKLIVE</sequence>
<evidence type="ECO:0000313" key="4">
    <source>
        <dbReference type="EMBL" id="KAB1063466.1"/>
    </source>
</evidence>
<evidence type="ECO:0000259" key="3">
    <source>
        <dbReference type="Pfam" id="PF18962"/>
    </source>
</evidence>
<keyword evidence="1 2" id="KW-0732">Signal</keyword>
<organism evidence="4 5">
    <name type="scientific">Salibacter halophilus</name>
    <dbReference type="NCBI Taxonomy" id="1803916"/>
    <lineage>
        <taxon>Bacteria</taxon>
        <taxon>Pseudomonadati</taxon>
        <taxon>Bacteroidota</taxon>
        <taxon>Flavobacteriia</taxon>
        <taxon>Flavobacteriales</taxon>
        <taxon>Salibacteraceae</taxon>
        <taxon>Salibacter</taxon>
    </lineage>
</organism>
<dbReference type="AlphaFoldDB" id="A0A6N6M301"/>
<evidence type="ECO:0000256" key="1">
    <source>
        <dbReference type="ARBA" id="ARBA00022729"/>
    </source>
</evidence>
<dbReference type="NCBIfam" id="TIGR04183">
    <property type="entry name" value="Por_Secre_tail"/>
    <property type="match status" value="1"/>
</dbReference>
<reference evidence="4 5" key="1">
    <citation type="submission" date="2019-09" db="EMBL/GenBank/DDBJ databases">
        <title>Genomes of Cryomorphaceae.</title>
        <authorList>
            <person name="Bowman J.P."/>
        </authorList>
    </citation>
    <scope>NUCLEOTIDE SEQUENCE [LARGE SCALE GENOMIC DNA]</scope>
    <source>
        <strain evidence="4 5">KCTC 52047</strain>
    </source>
</reference>
<dbReference type="Proteomes" id="UP000435357">
    <property type="component" value="Unassembled WGS sequence"/>
</dbReference>
<protein>
    <submittedName>
        <fullName evidence="4">T9SS type A sorting domain-containing protein</fullName>
    </submittedName>
</protein>
<dbReference type="RefSeq" id="WP_151168947.1">
    <property type="nucleotide sequence ID" value="NZ_WACR01000008.1"/>
</dbReference>
<feature type="domain" description="Secretion system C-terminal sorting" evidence="3">
    <location>
        <begin position="420"/>
        <end position="487"/>
    </location>
</feature>